<organism evidence="1 2">
    <name type="scientific">candidate division WWE3 bacterium RBG_19FT_COMBO_34_6</name>
    <dbReference type="NCBI Taxonomy" id="1802612"/>
    <lineage>
        <taxon>Bacteria</taxon>
        <taxon>Katanobacteria</taxon>
    </lineage>
</organism>
<dbReference type="EMBL" id="MEUV01000045">
    <property type="protein sequence ID" value="OGC45219.1"/>
    <property type="molecule type" value="Genomic_DNA"/>
</dbReference>
<sequence length="59" mass="7072">MKNGRLFVATVKLNLLKLKIELLVLIVVRHLKKWKILKYFITLIFLVLRKQTLTVLKRL</sequence>
<evidence type="ECO:0000313" key="1">
    <source>
        <dbReference type="EMBL" id="OGC45219.1"/>
    </source>
</evidence>
<evidence type="ECO:0000313" key="2">
    <source>
        <dbReference type="Proteomes" id="UP000178615"/>
    </source>
</evidence>
<dbReference type="Proteomes" id="UP000178615">
    <property type="component" value="Unassembled WGS sequence"/>
</dbReference>
<name>A0A1F4UJX6_UNCKA</name>
<dbReference type="AlphaFoldDB" id="A0A1F4UJX6"/>
<proteinExistence type="predicted"/>
<gene>
    <name evidence="1" type="ORF">A2V49_01280</name>
</gene>
<accession>A0A1F4UJX6</accession>
<comment type="caution">
    <text evidence="1">The sequence shown here is derived from an EMBL/GenBank/DDBJ whole genome shotgun (WGS) entry which is preliminary data.</text>
</comment>
<reference evidence="1 2" key="1">
    <citation type="journal article" date="2016" name="Nat. Commun.">
        <title>Thousands of microbial genomes shed light on interconnected biogeochemical processes in an aquifer system.</title>
        <authorList>
            <person name="Anantharaman K."/>
            <person name="Brown C.T."/>
            <person name="Hug L.A."/>
            <person name="Sharon I."/>
            <person name="Castelle C.J."/>
            <person name="Probst A.J."/>
            <person name="Thomas B.C."/>
            <person name="Singh A."/>
            <person name="Wilkins M.J."/>
            <person name="Karaoz U."/>
            <person name="Brodie E.L."/>
            <person name="Williams K.H."/>
            <person name="Hubbard S.S."/>
            <person name="Banfield J.F."/>
        </authorList>
    </citation>
    <scope>NUCLEOTIDE SEQUENCE [LARGE SCALE GENOMIC DNA]</scope>
</reference>
<protein>
    <submittedName>
        <fullName evidence="1">Uncharacterized protein</fullName>
    </submittedName>
</protein>